<reference evidence="2" key="1">
    <citation type="journal article" date="2019" name="Int. J. Syst. Evol. Microbiol.">
        <title>The Global Catalogue of Microorganisms (GCM) 10K type strain sequencing project: providing services to taxonomists for standard genome sequencing and annotation.</title>
        <authorList>
            <consortium name="The Broad Institute Genomics Platform"/>
            <consortium name="The Broad Institute Genome Sequencing Center for Infectious Disease"/>
            <person name="Wu L."/>
            <person name="Ma J."/>
        </authorList>
    </citation>
    <scope>NUCLEOTIDE SEQUENCE [LARGE SCALE GENOMIC DNA]</scope>
    <source>
        <strain evidence="2">CCUG 55995</strain>
    </source>
</reference>
<keyword evidence="2" id="KW-1185">Reference proteome</keyword>
<protein>
    <submittedName>
        <fullName evidence="1">Uncharacterized protein</fullName>
    </submittedName>
</protein>
<evidence type="ECO:0000313" key="2">
    <source>
        <dbReference type="Proteomes" id="UP001595952"/>
    </source>
</evidence>
<proteinExistence type="predicted"/>
<comment type="caution">
    <text evidence="1">The sequence shown here is derived from an EMBL/GenBank/DDBJ whole genome shotgun (WGS) entry which is preliminary data.</text>
</comment>
<gene>
    <name evidence="1" type="ORF">ACFO0D_15225</name>
</gene>
<sequence>MPGRARPEVPQALHLARLAQATPGAWVALPGGRVRTLNLSGRLDGPALTGWLVCLSGEVVVDLPLSNFVRLRPSEGYRVSVDEPWTAFDTKPGTVLLLMPDA</sequence>
<name>A0ABV9IBK9_9DEIO</name>
<dbReference type="EMBL" id="JBHSEI010000010">
    <property type="protein sequence ID" value="MFC4639688.1"/>
    <property type="molecule type" value="Genomic_DNA"/>
</dbReference>
<organism evidence="1 2">
    <name type="scientific">Deinococcus hohokamensis</name>
    <dbReference type="NCBI Taxonomy" id="309883"/>
    <lineage>
        <taxon>Bacteria</taxon>
        <taxon>Thermotogati</taxon>
        <taxon>Deinococcota</taxon>
        <taxon>Deinococci</taxon>
        <taxon>Deinococcales</taxon>
        <taxon>Deinococcaceae</taxon>
        <taxon>Deinococcus</taxon>
    </lineage>
</organism>
<dbReference type="RefSeq" id="WP_380062670.1">
    <property type="nucleotide sequence ID" value="NZ_JBHSEI010000010.1"/>
</dbReference>
<accession>A0ABV9IBK9</accession>
<dbReference type="Proteomes" id="UP001595952">
    <property type="component" value="Unassembled WGS sequence"/>
</dbReference>
<evidence type="ECO:0000313" key="1">
    <source>
        <dbReference type="EMBL" id="MFC4639688.1"/>
    </source>
</evidence>